<dbReference type="AlphaFoldDB" id="A0A0E9VW19"/>
<reference evidence="1" key="2">
    <citation type="journal article" date="2015" name="Fish Shellfish Immunol.">
        <title>Early steps in the European eel (Anguilla anguilla)-Vibrio vulnificus interaction in the gills: Role of the RtxA13 toxin.</title>
        <authorList>
            <person name="Callol A."/>
            <person name="Pajuelo D."/>
            <person name="Ebbesson L."/>
            <person name="Teles M."/>
            <person name="MacKenzie S."/>
            <person name="Amaro C."/>
        </authorList>
    </citation>
    <scope>NUCLEOTIDE SEQUENCE</scope>
</reference>
<organism evidence="1">
    <name type="scientific">Anguilla anguilla</name>
    <name type="common">European freshwater eel</name>
    <name type="synonym">Muraena anguilla</name>
    <dbReference type="NCBI Taxonomy" id="7936"/>
    <lineage>
        <taxon>Eukaryota</taxon>
        <taxon>Metazoa</taxon>
        <taxon>Chordata</taxon>
        <taxon>Craniata</taxon>
        <taxon>Vertebrata</taxon>
        <taxon>Euteleostomi</taxon>
        <taxon>Actinopterygii</taxon>
        <taxon>Neopterygii</taxon>
        <taxon>Teleostei</taxon>
        <taxon>Anguilliformes</taxon>
        <taxon>Anguillidae</taxon>
        <taxon>Anguilla</taxon>
    </lineage>
</organism>
<protein>
    <submittedName>
        <fullName evidence="1">Uncharacterized protein</fullName>
    </submittedName>
</protein>
<accession>A0A0E9VW19</accession>
<evidence type="ECO:0000313" key="1">
    <source>
        <dbReference type="EMBL" id="JAH82281.1"/>
    </source>
</evidence>
<sequence length="33" mass="4065">MAKYYFSVKYYFAEMRIRAKLCYSGQLHLLLKE</sequence>
<name>A0A0E9VW19_ANGAN</name>
<proteinExistence type="predicted"/>
<reference evidence="1" key="1">
    <citation type="submission" date="2014-11" db="EMBL/GenBank/DDBJ databases">
        <authorList>
            <person name="Amaro Gonzalez C."/>
        </authorList>
    </citation>
    <scope>NUCLEOTIDE SEQUENCE</scope>
</reference>
<dbReference type="EMBL" id="GBXM01026296">
    <property type="protein sequence ID" value="JAH82281.1"/>
    <property type="molecule type" value="Transcribed_RNA"/>
</dbReference>